<feature type="compositionally biased region" description="Low complexity" evidence="2">
    <location>
        <begin position="9"/>
        <end position="36"/>
    </location>
</feature>
<feature type="region of interest" description="Disordered" evidence="2">
    <location>
        <begin position="1"/>
        <end position="39"/>
    </location>
</feature>
<accession>A0A9N9H1Q5</accession>
<evidence type="ECO:0000256" key="2">
    <source>
        <dbReference type="SAM" id="MobiDB-lite"/>
    </source>
</evidence>
<organism evidence="3 4">
    <name type="scientific">Funneliformis caledonium</name>
    <dbReference type="NCBI Taxonomy" id="1117310"/>
    <lineage>
        <taxon>Eukaryota</taxon>
        <taxon>Fungi</taxon>
        <taxon>Fungi incertae sedis</taxon>
        <taxon>Mucoromycota</taxon>
        <taxon>Glomeromycotina</taxon>
        <taxon>Glomeromycetes</taxon>
        <taxon>Glomerales</taxon>
        <taxon>Glomeraceae</taxon>
        <taxon>Funneliformis</taxon>
    </lineage>
</organism>
<feature type="non-terminal residue" evidence="3">
    <location>
        <position position="1"/>
    </location>
</feature>
<proteinExistence type="predicted"/>
<name>A0A9N9H1Q5_9GLOM</name>
<sequence>MTHQKMTCRNNNNSSFSSQQTNTTNTFRTSSTSSTSVSQQDMRYHTSILENNDSLVLQQNIQPTLNIPASQNNITKTLPSGTLALQQNTSHHILTLEGNNQRNTVNTNQSMLETVKNLKGRVHGLWASDFTEIIDDNKSNVSVYSITRNTPIEPIDYSHEEITRPREEQKWHSIVIKQFKSARDNVDCLNIKIKRLSVENEALIFVNKELLKLKDEIKIEFNRYKLEQQLIDEDDNTLADNDDRSSQLRKR</sequence>
<keyword evidence="4" id="KW-1185">Reference proteome</keyword>
<reference evidence="3" key="1">
    <citation type="submission" date="2021-06" db="EMBL/GenBank/DDBJ databases">
        <authorList>
            <person name="Kallberg Y."/>
            <person name="Tangrot J."/>
            <person name="Rosling A."/>
        </authorList>
    </citation>
    <scope>NUCLEOTIDE SEQUENCE</scope>
    <source>
        <strain evidence="3">UK204</strain>
    </source>
</reference>
<gene>
    <name evidence="3" type="ORF">FCALED_LOCUS10639</name>
</gene>
<feature type="coiled-coil region" evidence="1">
    <location>
        <begin position="179"/>
        <end position="227"/>
    </location>
</feature>
<evidence type="ECO:0000313" key="4">
    <source>
        <dbReference type="Proteomes" id="UP000789570"/>
    </source>
</evidence>
<comment type="caution">
    <text evidence="3">The sequence shown here is derived from an EMBL/GenBank/DDBJ whole genome shotgun (WGS) entry which is preliminary data.</text>
</comment>
<protein>
    <submittedName>
        <fullName evidence="3">7167_t:CDS:1</fullName>
    </submittedName>
</protein>
<dbReference type="EMBL" id="CAJVPQ010004002">
    <property type="protein sequence ID" value="CAG8642403.1"/>
    <property type="molecule type" value="Genomic_DNA"/>
</dbReference>
<dbReference type="AlphaFoldDB" id="A0A9N9H1Q5"/>
<keyword evidence="1" id="KW-0175">Coiled coil</keyword>
<dbReference type="Proteomes" id="UP000789570">
    <property type="component" value="Unassembled WGS sequence"/>
</dbReference>
<evidence type="ECO:0000256" key="1">
    <source>
        <dbReference type="SAM" id="Coils"/>
    </source>
</evidence>
<evidence type="ECO:0000313" key="3">
    <source>
        <dbReference type="EMBL" id="CAG8642403.1"/>
    </source>
</evidence>